<dbReference type="AlphaFoldDB" id="A0A9K3JZ70"/>
<protein>
    <submittedName>
        <fullName evidence="6">Ulp1 protease family catalytic domain, papain-like cysteine peptidase superfamily</fullName>
    </submittedName>
</protein>
<dbReference type="PANTHER" id="PTHR46915">
    <property type="entry name" value="UBIQUITIN-LIKE PROTEASE 4-RELATED"/>
    <property type="match status" value="1"/>
</dbReference>
<keyword evidence="4" id="KW-0788">Thiol protease</keyword>
<reference evidence="6" key="2">
    <citation type="submission" date="2020-06" db="EMBL/GenBank/DDBJ databases">
        <title>Helianthus annuus Genome sequencing and assembly Release 2.</title>
        <authorList>
            <person name="Gouzy J."/>
            <person name="Langlade N."/>
            <person name="Munos S."/>
        </authorList>
    </citation>
    <scope>NUCLEOTIDE SEQUENCE</scope>
    <source>
        <tissue evidence="6">Leaves</tissue>
    </source>
</reference>
<organism evidence="6 7">
    <name type="scientific">Helianthus annuus</name>
    <name type="common">Common sunflower</name>
    <dbReference type="NCBI Taxonomy" id="4232"/>
    <lineage>
        <taxon>Eukaryota</taxon>
        <taxon>Viridiplantae</taxon>
        <taxon>Streptophyta</taxon>
        <taxon>Embryophyta</taxon>
        <taxon>Tracheophyta</taxon>
        <taxon>Spermatophyta</taxon>
        <taxon>Magnoliopsida</taxon>
        <taxon>eudicotyledons</taxon>
        <taxon>Gunneridae</taxon>
        <taxon>Pentapetalae</taxon>
        <taxon>asterids</taxon>
        <taxon>campanulids</taxon>
        <taxon>Asterales</taxon>
        <taxon>Asteraceae</taxon>
        <taxon>Asteroideae</taxon>
        <taxon>Heliantheae alliance</taxon>
        <taxon>Heliantheae</taxon>
        <taxon>Helianthus</taxon>
    </lineage>
</organism>
<evidence type="ECO:0000259" key="5">
    <source>
        <dbReference type="Pfam" id="PF02902"/>
    </source>
</evidence>
<keyword evidence="7" id="KW-1185">Reference proteome</keyword>
<dbReference type="GO" id="GO:0016926">
    <property type="term" value="P:protein desumoylation"/>
    <property type="evidence" value="ECO:0007669"/>
    <property type="project" value="UniProtKB-ARBA"/>
</dbReference>
<dbReference type="Gramene" id="mRNA:HanXRQr2_Chr01g0044791">
    <property type="protein sequence ID" value="mRNA:HanXRQr2_Chr01g0044791"/>
    <property type="gene ID" value="HanXRQr2_Chr01g0044791"/>
</dbReference>
<proteinExistence type="inferred from homology"/>
<gene>
    <name evidence="6" type="ORF">HanXRQr2_Chr01g0044791</name>
</gene>
<evidence type="ECO:0000256" key="2">
    <source>
        <dbReference type="ARBA" id="ARBA00022670"/>
    </source>
</evidence>
<name>A0A9K3JZ70_HELAN</name>
<dbReference type="PANTHER" id="PTHR46915:SF2">
    <property type="entry name" value="UBIQUITIN-LIKE PROTEASE 4"/>
    <property type="match status" value="1"/>
</dbReference>
<dbReference type="Proteomes" id="UP000215914">
    <property type="component" value="Unassembled WGS sequence"/>
</dbReference>
<keyword evidence="3" id="KW-0378">Hydrolase</keyword>
<evidence type="ECO:0000313" key="7">
    <source>
        <dbReference type="Proteomes" id="UP000215914"/>
    </source>
</evidence>
<dbReference type="InterPro" id="IPR038765">
    <property type="entry name" value="Papain-like_cys_pep_sf"/>
</dbReference>
<evidence type="ECO:0000256" key="1">
    <source>
        <dbReference type="ARBA" id="ARBA00005234"/>
    </source>
</evidence>
<dbReference type="GO" id="GO:0006508">
    <property type="term" value="P:proteolysis"/>
    <property type="evidence" value="ECO:0007669"/>
    <property type="project" value="UniProtKB-KW"/>
</dbReference>
<dbReference type="Pfam" id="PF02902">
    <property type="entry name" value="Peptidase_C48"/>
    <property type="match status" value="1"/>
</dbReference>
<reference evidence="6" key="1">
    <citation type="journal article" date="2017" name="Nature">
        <title>The sunflower genome provides insights into oil metabolism, flowering and Asterid evolution.</title>
        <authorList>
            <person name="Badouin H."/>
            <person name="Gouzy J."/>
            <person name="Grassa C.J."/>
            <person name="Murat F."/>
            <person name="Staton S.E."/>
            <person name="Cottret L."/>
            <person name="Lelandais-Briere C."/>
            <person name="Owens G.L."/>
            <person name="Carrere S."/>
            <person name="Mayjonade B."/>
            <person name="Legrand L."/>
            <person name="Gill N."/>
            <person name="Kane N.C."/>
            <person name="Bowers J.E."/>
            <person name="Hubner S."/>
            <person name="Bellec A."/>
            <person name="Berard A."/>
            <person name="Berges H."/>
            <person name="Blanchet N."/>
            <person name="Boniface M.C."/>
            <person name="Brunel D."/>
            <person name="Catrice O."/>
            <person name="Chaidir N."/>
            <person name="Claudel C."/>
            <person name="Donnadieu C."/>
            <person name="Faraut T."/>
            <person name="Fievet G."/>
            <person name="Helmstetter N."/>
            <person name="King M."/>
            <person name="Knapp S.J."/>
            <person name="Lai Z."/>
            <person name="Le Paslier M.C."/>
            <person name="Lippi Y."/>
            <person name="Lorenzon L."/>
            <person name="Mandel J.R."/>
            <person name="Marage G."/>
            <person name="Marchand G."/>
            <person name="Marquand E."/>
            <person name="Bret-Mestries E."/>
            <person name="Morien E."/>
            <person name="Nambeesan S."/>
            <person name="Nguyen T."/>
            <person name="Pegot-Espagnet P."/>
            <person name="Pouilly N."/>
            <person name="Raftis F."/>
            <person name="Sallet E."/>
            <person name="Schiex T."/>
            <person name="Thomas J."/>
            <person name="Vandecasteele C."/>
            <person name="Vares D."/>
            <person name="Vear F."/>
            <person name="Vautrin S."/>
            <person name="Crespi M."/>
            <person name="Mangin B."/>
            <person name="Burke J.M."/>
            <person name="Salse J."/>
            <person name="Munos S."/>
            <person name="Vincourt P."/>
            <person name="Rieseberg L.H."/>
            <person name="Langlade N.B."/>
        </authorList>
    </citation>
    <scope>NUCLEOTIDE SEQUENCE</scope>
    <source>
        <tissue evidence="6">Leaves</tissue>
    </source>
</reference>
<evidence type="ECO:0000313" key="6">
    <source>
        <dbReference type="EMBL" id="KAF5824041.1"/>
    </source>
</evidence>
<sequence length="318" mass="35792">MGIQDGSEAVLDKEADNSLVEEAGAAVPQLSAEEDPVNQDPVIAELESKYCNVTKNGGYKGIAIKNVVNELKKTNDEDVTKQTFMLTAMHYIVCPPPGGVLSKSYLDYVKDANSLDKQPWATIAMNDLKYGVKNFVDGKGAEKNIGGCTLFLQLFCMSLRGFHDSLDFSKIDEKMIEEFYMTWMIDNGSENKRRKLLADKIVNDMKSVANLIKAKSDLLDLDLLLNLDESIQESQKKISAAAVANDEIEGVEHLSVQDLEPQKWLNDNVINFYISELKMKLKDNSAHYHIFNTFFYVKLQRYFAEKDLCTEKVSRSSL</sequence>
<feature type="domain" description="Ubiquitin-like protease family profile" evidence="5">
    <location>
        <begin position="263"/>
        <end position="313"/>
    </location>
</feature>
<dbReference type="Gene3D" id="3.40.395.10">
    <property type="entry name" value="Adenoviral Proteinase, Chain A"/>
    <property type="match status" value="1"/>
</dbReference>
<evidence type="ECO:0000256" key="3">
    <source>
        <dbReference type="ARBA" id="ARBA00022801"/>
    </source>
</evidence>
<keyword evidence="2 6" id="KW-0645">Protease</keyword>
<accession>A0A9K3JZ70</accession>
<comment type="caution">
    <text evidence="6">The sequence shown here is derived from an EMBL/GenBank/DDBJ whole genome shotgun (WGS) entry which is preliminary data.</text>
</comment>
<dbReference type="SUPFAM" id="SSF54001">
    <property type="entry name" value="Cysteine proteinases"/>
    <property type="match status" value="1"/>
</dbReference>
<dbReference type="GO" id="GO:0008234">
    <property type="term" value="F:cysteine-type peptidase activity"/>
    <property type="evidence" value="ECO:0007669"/>
    <property type="project" value="UniProtKB-KW"/>
</dbReference>
<dbReference type="EMBL" id="MNCJ02000316">
    <property type="protein sequence ID" value="KAF5824041.1"/>
    <property type="molecule type" value="Genomic_DNA"/>
</dbReference>
<evidence type="ECO:0000256" key="4">
    <source>
        <dbReference type="ARBA" id="ARBA00022807"/>
    </source>
</evidence>
<dbReference type="InterPro" id="IPR003653">
    <property type="entry name" value="Peptidase_C48_C"/>
</dbReference>
<comment type="similarity">
    <text evidence="1">Belongs to the peptidase C48 family.</text>
</comment>